<evidence type="ECO:0000313" key="3">
    <source>
        <dbReference type="Proteomes" id="UP001499938"/>
    </source>
</evidence>
<gene>
    <name evidence="2" type="ORF">GCM10009811_00890</name>
</gene>
<sequence>MHSEQRIETVTNTSEEADALIGAASLEEFTKSASAIITTERAVIAHNQADPKNPFVAIPFLDGAASVPIVVTPKDPNNADAKAFADHFATPAAAAALRQAGFRGVMGELPSVGTSALAKTSTGPFPLTAEMLAGVRRAWSLMHARSSTLAVIDLSGSMRNAFDPSRSWGGPSRSPKGATGLPRPHSPESATSLTLAQLQAFVQKTFDKNRPVAINFFLIDPGVHLEPLQRIAELTGGTAAHVTQMSQVPDAFAQALFSAPK</sequence>
<proteinExistence type="predicted"/>
<dbReference type="Pfam" id="PF13531">
    <property type="entry name" value="SBP_bac_11"/>
    <property type="match status" value="1"/>
</dbReference>
<evidence type="ECO:0008006" key="4">
    <source>
        <dbReference type="Google" id="ProtNLM"/>
    </source>
</evidence>
<evidence type="ECO:0000313" key="2">
    <source>
        <dbReference type="EMBL" id="GAA1779301.1"/>
    </source>
</evidence>
<feature type="region of interest" description="Disordered" evidence="1">
    <location>
        <begin position="163"/>
        <end position="189"/>
    </location>
</feature>
<reference evidence="2 3" key="1">
    <citation type="journal article" date="2019" name="Int. J. Syst. Evol. Microbiol.">
        <title>The Global Catalogue of Microorganisms (GCM) 10K type strain sequencing project: providing services to taxonomists for standard genome sequencing and annotation.</title>
        <authorList>
            <consortium name="The Broad Institute Genomics Platform"/>
            <consortium name="The Broad Institute Genome Sequencing Center for Infectious Disease"/>
            <person name="Wu L."/>
            <person name="Ma J."/>
        </authorList>
    </citation>
    <scope>NUCLEOTIDE SEQUENCE [LARGE SCALE GENOMIC DNA]</scope>
    <source>
        <strain evidence="2 3">JCM 15592</strain>
    </source>
</reference>
<dbReference type="SUPFAM" id="SSF53850">
    <property type="entry name" value="Periplasmic binding protein-like II"/>
    <property type="match status" value="1"/>
</dbReference>
<dbReference type="EMBL" id="BAAAPO010000001">
    <property type="protein sequence ID" value="GAA1779301.1"/>
    <property type="molecule type" value="Genomic_DNA"/>
</dbReference>
<organism evidence="2 3">
    <name type="scientific">Nostocoides veronense</name>
    <dbReference type="NCBI Taxonomy" id="330836"/>
    <lineage>
        <taxon>Bacteria</taxon>
        <taxon>Bacillati</taxon>
        <taxon>Actinomycetota</taxon>
        <taxon>Actinomycetes</taxon>
        <taxon>Micrococcales</taxon>
        <taxon>Intrasporangiaceae</taxon>
        <taxon>Nostocoides</taxon>
    </lineage>
</organism>
<keyword evidence="3" id="KW-1185">Reference proteome</keyword>
<evidence type="ECO:0000256" key="1">
    <source>
        <dbReference type="SAM" id="MobiDB-lite"/>
    </source>
</evidence>
<accession>A0ABN2LB03</accession>
<protein>
    <recommendedName>
        <fullName evidence="4">VWA domain-containing protein</fullName>
    </recommendedName>
</protein>
<name>A0ABN2LB03_9MICO</name>
<dbReference type="Proteomes" id="UP001499938">
    <property type="component" value="Unassembled WGS sequence"/>
</dbReference>
<comment type="caution">
    <text evidence="2">The sequence shown here is derived from an EMBL/GenBank/DDBJ whole genome shotgun (WGS) entry which is preliminary data.</text>
</comment>
<feature type="compositionally biased region" description="Low complexity" evidence="1">
    <location>
        <begin position="164"/>
        <end position="175"/>
    </location>
</feature>